<dbReference type="AlphaFoldDB" id="A0A518CNP6"/>
<accession>A0A518CNP6</accession>
<evidence type="ECO:0000256" key="8">
    <source>
        <dbReference type="ARBA" id="ARBA00052751"/>
    </source>
</evidence>
<comment type="pathway">
    <text evidence="2 13">tRNA modification; tRNA-queuosine biosynthesis.</text>
</comment>
<dbReference type="RefSeq" id="WP_144996086.1">
    <property type="nucleotide sequence ID" value="NZ_CP036281.1"/>
</dbReference>
<comment type="catalytic activity">
    <reaction evidence="8 13">
        <text>7-aminomethyl-7-carbaguanosine(34) in tRNA + S-adenosyl-L-methionine = epoxyqueuosine(34) in tRNA + adenine + L-methionine + 2 H(+)</text>
        <dbReference type="Rhea" id="RHEA:32155"/>
        <dbReference type="Rhea" id="RHEA-COMP:10342"/>
        <dbReference type="Rhea" id="RHEA-COMP:18582"/>
        <dbReference type="ChEBI" id="CHEBI:15378"/>
        <dbReference type="ChEBI" id="CHEBI:16708"/>
        <dbReference type="ChEBI" id="CHEBI:57844"/>
        <dbReference type="ChEBI" id="CHEBI:59789"/>
        <dbReference type="ChEBI" id="CHEBI:82833"/>
        <dbReference type="ChEBI" id="CHEBI:194443"/>
        <dbReference type="EC" id="2.4.99.17"/>
    </reaction>
</comment>
<evidence type="ECO:0000256" key="1">
    <source>
        <dbReference type="ARBA" id="ARBA00004496"/>
    </source>
</evidence>
<dbReference type="FunFam" id="3.40.1780.10:FF:000001">
    <property type="entry name" value="S-adenosylmethionine:tRNA ribosyltransferase-isomerase"/>
    <property type="match status" value="1"/>
</dbReference>
<dbReference type="OrthoDB" id="9805933at2"/>
<dbReference type="SUPFAM" id="SSF111337">
    <property type="entry name" value="QueA-like"/>
    <property type="match status" value="1"/>
</dbReference>
<dbReference type="Gene3D" id="2.40.10.240">
    <property type="entry name" value="QueA-like"/>
    <property type="match status" value="1"/>
</dbReference>
<evidence type="ECO:0000256" key="12">
    <source>
        <dbReference type="ARBA" id="ARBA00076160"/>
    </source>
</evidence>
<keyword evidence="15" id="KW-1185">Reference proteome</keyword>
<evidence type="ECO:0000256" key="3">
    <source>
        <dbReference type="ARBA" id="ARBA00011245"/>
    </source>
</evidence>
<keyword evidence="6 13" id="KW-0949">S-adenosyl-L-methionine</keyword>
<dbReference type="GO" id="GO:0051075">
    <property type="term" value="F:S-adenosylmethionine:tRNA ribosyltransferase-isomerase activity"/>
    <property type="evidence" value="ECO:0007669"/>
    <property type="project" value="UniProtKB-EC"/>
</dbReference>
<evidence type="ECO:0000256" key="2">
    <source>
        <dbReference type="ARBA" id="ARBA00004691"/>
    </source>
</evidence>
<dbReference type="InterPro" id="IPR042119">
    <property type="entry name" value="QueA_dom2"/>
</dbReference>
<dbReference type="PANTHER" id="PTHR30307">
    <property type="entry name" value="S-ADENOSYLMETHIONINE:TRNA RIBOSYLTRANSFERASE-ISOMERASE"/>
    <property type="match status" value="1"/>
</dbReference>
<evidence type="ECO:0000256" key="6">
    <source>
        <dbReference type="ARBA" id="ARBA00022691"/>
    </source>
</evidence>
<dbReference type="EC" id="2.4.99.17" evidence="10 13"/>
<dbReference type="InterPro" id="IPR003699">
    <property type="entry name" value="QueA"/>
</dbReference>
<sequence length="357" mass="39934">MELISDYEYTLPQRLIASAPPEERTSAKLMVIRRDTGLFEHHGITQLPGLLQPGDCLVINNTRVIPAKLQGYRTSTEGKWEGLYLGQAEGGAWRVIGQTRGKIQPGETISITPAGKEGEEANPDIPLLELELIERNSEEGSWTMRPRSETPFLELLDVYGAMPLPPYIKREGEKPFDRERYQTTYAEEPGSVAAPTAGLHFTPELLDQCRQRGIEVTSVTLHVGLGTFRPMKVERLEDHQMHAEWCEVPAETVEVIQRTKASGGKIVAVGTTTVRTLESASQEGELKPWIGETDLFIRPPYEFRTVDQLLTNFHLPKSTLLVLVSALAGNKLISQAYKVAINKEYRFFSYGDAMLIL</sequence>
<comment type="subcellular location">
    <subcellularLocation>
        <location evidence="1 13">Cytoplasm</location>
    </subcellularLocation>
</comment>
<comment type="function">
    <text evidence="13">Transfers and isomerizes the ribose moiety from AdoMet to the 7-aminomethyl group of 7-deazaguanine (preQ1-tRNA) to give epoxyqueuosine (oQ-tRNA).</text>
</comment>
<organism evidence="14 15">
    <name type="scientific">Polystyrenella longa</name>
    <dbReference type="NCBI Taxonomy" id="2528007"/>
    <lineage>
        <taxon>Bacteria</taxon>
        <taxon>Pseudomonadati</taxon>
        <taxon>Planctomycetota</taxon>
        <taxon>Planctomycetia</taxon>
        <taxon>Planctomycetales</taxon>
        <taxon>Planctomycetaceae</taxon>
        <taxon>Polystyrenella</taxon>
    </lineage>
</organism>
<dbReference type="HAMAP" id="MF_00113">
    <property type="entry name" value="QueA"/>
    <property type="match status" value="1"/>
</dbReference>
<dbReference type="NCBIfam" id="NF001140">
    <property type="entry name" value="PRK00147.1"/>
    <property type="match status" value="1"/>
</dbReference>
<dbReference type="Proteomes" id="UP000317178">
    <property type="component" value="Chromosome"/>
</dbReference>
<keyword evidence="5 13" id="KW-0808">Transferase</keyword>
<evidence type="ECO:0000256" key="13">
    <source>
        <dbReference type="HAMAP-Rule" id="MF_00113"/>
    </source>
</evidence>
<protein>
    <recommendedName>
        <fullName evidence="11 13">S-adenosylmethionine:tRNA ribosyltransferase-isomerase</fullName>
        <ecNumber evidence="10 13">2.4.99.17</ecNumber>
    </recommendedName>
    <alternativeName>
        <fullName evidence="12 13">Queuosine biosynthesis protein QueA</fullName>
    </alternativeName>
</protein>
<evidence type="ECO:0000256" key="5">
    <source>
        <dbReference type="ARBA" id="ARBA00022679"/>
    </source>
</evidence>
<evidence type="ECO:0000256" key="9">
    <source>
        <dbReference type="ARBA" id="ARBA00061210"/>
    </source>
</evidence>
<evidence type="ECO:0000256" key="11">
    <source>
        <dbReference type="ARBA" id="ARBA00069325"/>
    </source>
</evidence>
<evidence type="ECO:0000256" key="4">
    <source>
        <dbReference type="ARBA" id="ARBA00022490"/>
    </source>
</evidence>
<keyword evidence="7 13" id="KW-0671">Queuosine biosynthesis</keyword>
<keyword evidence="14" id="KW-0413">Isomerase</keyword>
<comment type="similarity">
    <text evidence="9 13">Belongs to the QueA family.</text>
</comment>
<keyword evidence="4 13" id="KW-0963">Cytoplasm</keyword>
<evidence type="ECO:0000313" key="14">
    <source>
        <dbReference type="EMBL" id="QDU80850.1"/>
    </source>
</evidence>
<evidence type="ECO:0000256" key="7">
    <source>
        <dbReference type="ARBA" id="ARBA00022785"/>
    </source>
</evidence>
<dbReference type="KEGG" id="plon:Pla110_25860"/>
<dbReference type="GO" id="GO:0005737">
    <property type="term" value="C:cytoplasm"/>
    <property type="evidence" value="ECO:0007669"/>
    <property type="project" value="UniProtKB-SubCell"/>
</dbReference>
<proteinExistence type="inferred from homology"/>
<comment type="subunit">
    <text evidence="3 13">Monomer.</text>
</comment>
<name>A0A518CNP6_9PLAN</name>
<dbReference type="Gene3D" id="3.40.1780.10">
    <property type="entry name" value="QueA-like"/>
    <property type="match status" value="1"/>
</dbReference>
<dbReference type="InterPro" id="IPR042118">
    <property type="entry name" value="QueA_dom1"/>
</dbReference>
<evidence type="ECO:0000313" key="15">
    <source>
        <dbReference type="Proteomes" id="UP000317178"/>
    </source>
</evidence>
<dbReference type="GO" id="GO:0008616">
    <property type="term" value="P:tRNA queuosine(34) biosynthetic process"/>
    <property type="evidence" value="ECO:0007669"/>
    <property type="project" value="UniProtKB-UniRule"/>
</dbReference>
<dbReference type="UniPathway" id="UPA00392"/>
<dbReference type="InterPro" id="IPR036100">
    <property type="entry name" value="QueA_sf"/>
</dbReference>
<gene>
    <name evidence="13 14" type="primary">queA</name>
    <name evidence="14" type="ORF">Pla110_25860</name>
</gene>
<evidence type="ECO:0000256" key="10">
    <source>
        <dbReference type="ARBA" id="ARBA00066503"/>
    </source>
</evidence>
<dbReference type="NCBIfam" id="TIGR00113">
    <property type="entry name" value="queA"/>
    <property type="match status" value="1"/>
</dbReference>
<reference evidence="14 15" key="1">
    <citation type="submission" date="2019-02" db="EMBL/GenBank/DDBJ databases">
        <title>Deep-cultivation of Planctomycetes and their phenomic and genomic characterization uncovers novel biology.</title>
        <authorList>
            <person name="Wiegand S."/>
            <person name="Jogler M."/>
            <person name="Boedeker C."/>
            <person name="Pinto D."/>
            <person name="Vollmers J."/>
            <person name="Rivas-Marin E."/>
            <person name="Kohn T."/>
            <person name="Peeters S.H."/>
            <person name="Heuer A."/>
            <person name="Rast P."/>
            <person name="Oberbeckmann S."/>
            <person name="Bunk B."/>
            <person name="Jeske O."/>
            <person name="Meyerdierks A."/>
            <person name="Storesund J.E."/>
            <person name="Kallscheuer N."/>
            <person name="Luecker S."/>
            <person name="Lage O.M."/>
            <person name="Pohl T."/>
            <person name="Merkel B.J."/>
            <person name="Hornburger P."/>
            <person name="Mueller R.-W."/>
            <person name="Bruemmer F."/>
            <person name="Labrenz M."/>
            <person name="Spormann A.M."/>
            <person name="Op den Camp H."/>
            <person name="Overmann J."/>
            <person name="Amann R."/>
            <person name="Jetten M.S.M."/>
            <person name="Mascher T."/>
            <person name="Medema M.H."/>
            <person name="Devos D.P."/>
            <person name="Kaster A.-K."/>
            <person name="Ovreas L."/>
            <person name="Rohde M."/>
            <person name="Galperin M.Y."/>
            <person name="Jogler C."/>
        </authorList>
    </citation>
    <scope>NUCLEOTIDE SEQUENCE [LARGE SCALE GENOMIC DNA]</scope>
    <source>
        <strain evidence="14 15">Pla110</strain>
    </source>
</reference>
<dbReference type="PANTHER" id="PTHR30307:SF0">
    <property type="entry name" value="S-ADENOSYLMETHIONINE:TRNA RIBOSYLTRANSFERASE-ISOMERASE"/>
    <property type="match status" value="1"/>
</dbReference>
<dbReference type="Pfam" id="PF02547">
    <property type="entry name" value="Queuosine_synth"/>
    <property type="match status" value="1"/>
</dbReference>
<dbReference type="EMBL" id="CP036281">
    <property type="protein sequence ID" value="QDU80850.1"/>
    <property type="molecule type" value="Genomic_DNA"/>
</dbReference>
<keyword evidence="14" id="KW-0328">Glycosyltransferase</keyword>